<reference evidence="5" key="1">
    <citation type="journal article" date="2019" name="Int. J. Syst. Evol. Microbiol.">
        <title>The Global Catalogue of Microorganisms (GCM) 10K type strain sequencing project: providing services to taxonomists for standard genome sequencing and annotation.</title>
        <authorList>
            <consortium name="The Broad Institute Genomics Platform"/>
            <consortium name="The Broad Institute Genome Sequencing Center for Infectious Disease"/>
            <person name="Wu L."/>
            <person name="Ma J."/>
        </authorList>
    </citation>
    <scope>NUCLEOTIDE SEQUENCE [LARGE SCALE GENOMIC DNA]</scope>
    <source>
        <strain evidence="5">KCTC 13528</strain>
    </source>
</reference>
<evidence type="ECO:0000259" key="2">
    <source>
        <dbReference type="PROSITE" id="PS50532"/>
    </source>
</evidence>
<dbReference type="PROSITE" id="PS50994">
    <property type="entry name" value="INTEGRASE"/>
    <property type="match status" value="1"/>
</dbReference>
<dbReference type="EMBL" id="JBHUPG010000047">
    <property type="protein sequence ID" value="MFD2913916.1"/>
    <property type="molecule type" value="Genomic_DNA"/>
</dbReference>
<accession>A0ABW5ZMY5</accession>
<proteinExistence type="inferred from homology"/>
<comment type="similarity">
    <text evidence="1">Belongs to the transposase IS21/IS408/IS1162 family.</text>
</comment>
<dbReference type="InterPro" id="IPR054353">
    <property type="entry name" value="IstA-like_C"/>
</dbReference>
<dbReference type="RefSeq" id="WP_204731094.1">
    <property type="nucleotide sequence ID" value="NZ_JAFBDK010000044.1"/>
</dbReference>
<gene>
    <name evidence="4" type="primary">istA</name>
    <name evidence="4" type="ORF">ACFS5P_18655</name>
</gene>
<name>A0ABW5ZMY5_9BACL</name>
<dbReference type="InterPro" id="IPR036397">
    <property type="entry name" value="RNaseH_sf"/>
</dbReference>
<dbReference type="PANTHER" id="PTHR35004:SF8">
    <property type="entry name" value="TRANSPOSASE RV3428C-RELATED"/>
    <property type="match status" value="1"/>
</dbReference>
<comment type="caution">
    <text evidence="4">The sequence shown here is derived from an EMBL/GenBank/DDBJ whole genome shotgun (WGS) entry which is preliminary data.</text>
</comment>
<dbReference type="PROSITE" id="PS50532">
    <property type="entry name" value="HTH_IS408"/>
    <property type="match status" value="1"/>
</dbReference>
<keyword evidence="5" id="KW-1185">Reference proteome</keyword>
<organism evidence="4 5">
    <name type="scientific">Jeotgalibacillus terrae</name>
    <dbReference type="NCBI Taxonomy" id="587735"/>
    <lineage>
        <taxon>Bacteria</taxon>
        <taxon>Bacillati</taxon>
        <taxon>Bacillota</taxon>
        <taxon>Bacilli</taxon>
        <taxon>Bacillales</taxon>
        <taxon>Caryophanaceae</taxon>
        <taxon>Jeotgalibacillus</taxon>
    </lineage>
</organism>
<sequence>MVKYREILRLHAQGISQRGIASSTSNSRNTIREVLKRAEECQTKWPLEEGMTDQDLQALLFPEKHTSIDFRRKPDCNLIHKELAKPGVNLTLLWEEYSLSCRSSEEIPYSYRQFCRVYHDYARKTKATMRIKRKPGELLEVDWAGQTMSLKDQLTGEDISVYIFVSALPCSQYAYVEGFLSMNAEAWITAHIHAFQFYGGVPRVIVPDNLKTGVVKASRYEPIIHTGYQEMAEHYQTTIVPARVRHPKDKASAESTVGHISTWIIASLRNQEFFSLQELNSVVHEKLKEFNHKPFQKKQGSRHTAFKEEEHFALTPLPASTYEIATWRIATVQYDYHIVVDKMFYSVPYDYVKYQVDIRVTRTIVEVFYKGLRIASHKKLKGKPGQFSTLSDHMPKEHKQYVDFDQSYVRNWGETAGANILVTIDRIFASYRVEKQAIKACLGVIKLADQYSVERLEKACERALKHTSRPTLKSIQTILKNGQDKLPDTFKEDIVKKDMKPNPYGFTRGADYYGGKN</sequence>
<evidence type="ECO:0000313" key="5">
    <source>
        <dbReference type="Proteomes" id="UP001597561"/>
    </source>
</evidence>
<dbReference type="PANTHER" id="PTHR35004">
    <property type="entry name" value="TRANSPOSASE RV3428C-RELATED"/>
    <property type="match status" value="1"/>
</dbReference>
<dbReference type="InterPro" id="IPR012337">
    <property type="entry name" value="RNaseH-like_sf"/>
</dbReference>
<protein>
    <submittedName>
        <fullName evidence="4">IS21 family transposase</fullName>
    </submittedName>
</protein>
<feature type="domain" description="HTH IS408-type" evidence="2">
    <location>
        <begin position="4"/>
        <end position="83"/>
    </location>
</feature>
<evidence type="ECO:0000256" key="1">
    <source>
        <dbReference type="ARBA" id="ARBA00009277"/>
    </source>
</evidence>
<dbReference type="Proteomes" id="UP001597561">
    <property type="component" value="Unassembled WGS sequence"/>
</dbReference>
<evidence type="ECO:0000313" key="4">
    <source>
        <dbReference type="EMBL" id="MFD2913916.1"/>
    </source>
</evidence>
<dbReference type="SUPFAM" id="SSF53098">
    <property type="entry name" value="Ribonuclease H-like"/>
    <property type="match status" value="1"/>
</dbReference>
<evidence type="ECO:0000259" key="3">
    <source>
        <dbReference type="PROSITE" id="PS50994"/>
    </source>
</evidence>
<dbReference type="Gene3D" id="3.30.420.10">
    <property type="entry name" value="Ribonuclease H-like superfamily/Ribonuclease H"/>
    <property type="match status" value="1"/>
</dbReference>
<dbReference type="Pfam" id="PF22483">
    <property type="entry name" value="Mu-transpos_C_2"/>
    <property type="match status" value="1"/>
</dbReference>
<dbReference type="NCBIfam" id="NF033546">
    <property type="entry name" value="transpos_IS21"/>
    <property type="match status" value="1"/>
</dbReference>
<dbReference type="InterPro" id="IPR017895">
    <property type="entry name" value="HTH_IS408/IS1162_type"/>
</dbReference>
<feature type="domain" description="Integrase catalytic" evidence="3">
    <location>
        <begin position="131"/>
        <end position="311"/>
    </location>
</feature>
<dbReference type="InterPro" id="IPR001584">
    <property type="entry name" value="Integrase_cat-core"/>
</dbReference>